<dbReference type="VEuPathDB" id="VectorBase:LLOJ000976"/>
<evidence type="ECO:0000313" key="3">
    <source>
        <dbReference type="Proteomes" id="UP000092461"/>
    </source>
</evidence>
<dbReference type="EMBL" id="AJWK01003853">
    <property type="status" value="NOT_ANNOTATED_CDS"/>
    <property type="molecule type" value="Genomic_DNA"/>
</dbReference>
<dbReference type="PROSITE" id="PS51257">
    <property type="entry name" value="PROKAR_LIPOPROTEIN"/>
    <property type="match status" value="1"/>
</dbReference>
<dbReference type="EnsemblMetazoa" id="LLOJ000976-RA">
    <property type="protein sequence ID" value="LLOJ000976-PA"/>
    <property type="gene ID" value="LLOJ000976"/>
</dbReference>
<sequence>MNKAEIGFWIWHASHIAGGCKGILLILGGSKHEMDLLDIATIRDVRTAQYAKKPRDTKLRQIVTMGSQDTLEEKTVSVCYGADFVNMSFINFCCTRKDIAQHWTEELLRLAFNMTQLNGSAVMYLQKAHTKLCLQVDKVGKIPVKK</sequence>
<dbReference type="Proteomes" id="UP000092461">
    <property type="component" value="Unassembled WGS sequence"/>
</dbReference>
<evidence type="ECO:0000259" key="1">
    <source>
        <dbReference type="Pfam" id="PF17787"/>
    </source>
</evidence>
<organism evidence="2 3">
    <name type="scientific">Lutzomyia longipalpis</name>
    <name type="common">Sand fly</name>
    <dbReference type="NCBI Taxonomy" id="7200"/>
    <lineage>
        <taxon>Eukaryota</taxon>
        <taxon>Metazoa</taxon>
        <taxon>Ecdysozoa</taxon>
        <taxon>Arthropoda</taxon>
        <taxon>Hexapoda</taxon>
        <taxon>Insecta</taxon>
        <taxon>Pterygota</taxon>
        <taxon>Neoptera</taxon>
        <taxon>Endopterygota</taxon>
        <taxon>Diptera</taxon>
        <taxon>Nematocera</taxon>
        <taxon>Psychodoidea</taxon>
        <taxon>Psychodidae</taxon>
        <taxon>Lutzomyia</taxon>
        <taxon>Lutzomyia</taxon>
    </lineage>
</organism>
<evidence type="ECO:0000313" key="2">
    <source>
        <dbReference type="EnsemblMetazoa" id="LLOJ000976-PA"/>
    </source>
</evidence>
<proteinExistence type="predicted"/>
<feature type="domain" description="PLC-beta PH" evidence="1">
    <location>
        <begin position="22"/>
        <end position="118"/>
    </location>
</feature>
<dbReference type="InterPro" id="IPR037862">
    <property type="entry name" value="PLC-beta_PH"/>
</dbReference>
<dbReference type="SUPFAM" id="SSF50729">
    <property type="entry name" value="PH domain-like"/>
    <property type="match status" value="1"/>
</dbReference>
<accession>A0A1B0CAK1</accession>
<dbReference type="EMBL" id="AJWK01003851">
    <property type="status" value="NOT_ANNOTATED_CDS"/>
    <property type="molecule type" value="Genomic_DNA"/>
</dbReference>
<dbReference type="CDD" id="cd13361">
    <property type="entry name" value="PH_PLC_beta"/>
    <property type="match status" value="1"/>
</dbReference>
<keyword evidence="3" id="KW-1185">Reference proteome</keyword>
<name>A0A1B0CAK1_LUTLO</name>
<reference evidence="2" key="1">
    <citation type="submission" date="2020-05" db="UniProtKB">
        <authorList>
            <consortium name="EnsemblMetazoa"/>
        </authorList>
    </citation>
    <scope>IDENTIFICATION</scope>
    <source>
        <strain evidence="2">Jacobina</strain>
    </source>
</reference>
<dbReference type="EMBL" id="AJWK01003852">
    <property type="status" value="NOT_ANNOTATED_CDS"/>
    <property type="molecule type" value="Genomic_DNA"/>
</dbReference>
<dbReference type="Pfam" id="PF17787">
    <property type="entry name" value="PH_14"/>
    <property type="match status" value="1"/>
</dbReference>
<dbReference type="EMBL" id="AJWK01003854">
    <property type="status" value="NOT_ANNOTATED_CDS"/>
    <property type="molecule type" value="Genomic_DNA"/>
</dbReference>
<dbReference type="Gene3D" id="2.30.29.240">
    <property type="match status" value="1"/>
</dbReference>
<protein>
    <recommendedName>
        <fullName evidence="1">PLC-beta PH domain-containing protein</fullName>
    </recommendedName>
</protein>
<dbReference type="AlphaFoldDB" id="A0A1B0CAK1"/>
<dbReference type="VEuPathDB" id="VectorBase:LLONM1_008156"/>